<accession>A0ABQ5KM08</accession>
<feature type="transmembrane region" description="Helical" evidence="9">
    <location>
        <begin position="884"/>
        <end position="902"/>
    </location>
</feature>
<evidence type="ECO:0000256" key="4">
    <source>
        <dbReference type="ARBA" id="ARBA00022989"/>
    </source>
</evidence>
<feature type="transmembrane region" description="Helical" evidence="9">
    <location>
        <begin position="1116"/>
        <end position="1135"/>
    </location>
</feature>
<evidence type="ECO:0000259" key="10">
    <source>
        <dbReference type="Pfam" id="PF01529"/>
    </source>
</evidence>
<evidence type="ECO:0000256" key="9">
    <source>
        <dbReference type="SAM" id="Phobius"/>
    </source>
</evidence>
<dbReference type="Gene3D" id="1.25.40.20">
    <property type="entry name" value="Ankyrin repeat-containing domain"/>
    <property type="match status" value="3"/>
</dbReference>
<feature type="repeat" description="ANK" evidence="7">
    <location>
        <begin position="200"/>
        <end position="221"/>
    </location>
</feature>
<protein>
    <recommendedName>
        <fullName evidence="10">Palmitoyltransferase DHHC domain-containing protein</fullName>
    </recommendedName>
</protein>
<dbReference type="SUPFAM" id="SSF48403">
    <property type="entry name" value="Ankyrin repeat"/>
    <property type="match status" value="1"/>
</dbReference>
<dbReference type="Proteomes" id="UP001057375">
    <property type="component" value="Unassembled WGS sequence"/>
</dbReference>
<dbReference type="PANTHER" id="PTHR24161:SF103">
    <property type="entry name" value="LD20463P"/>
    <property type="match status" value="1"/>
</dbReference>
<feature type="compositionally biased region" description="Polar residues" evidence="8">
    <location>
        <begin position="592"/>
        <end position="602"/>
    </location>
</feature>
<feature type="region of interest" description="Disordered" evidence="8">
    <location>
        <begin position="483"/>
        <end position="602"/>
    </location>
</feature>
<dbReference type="SMART" id="SM00248">
    <property type="entry name" value="ANK"/>
    <property type="match status" value="8"/>
</dbReference>
<evidence type="ECO:0000256" key="1">
    <source>
        <dbReference type="ARBA" id="ARBA00004141"/>
    </source>
</evidence>
<name>A0ABQ5KM08_9EUKA</name>
<dbReference type="PROSITE" id="PS50216">
    <property type="entry name" value="DHHC"/>
    <property type="match status" value="1"/>
</dbReference>
<comment type="subcellular location">
    <subcellularLocation>
        <location evidence="1">Membrane</location>
        <topology evidence="1">Multi-pass membrane protein</topology>
    </subcellularLocation>
</comment>
<dbReference type="Pfam" id="PF12796">
    <property type="entry name" value="Ank_2"/>
    <property type="match status" value="2"/>
</dbReference>
<dbReference type="InterPro" id="IPR001594">
    <property type="entry name" value="Palmitoyltrfase_DHHC"/>
</dbReference>
<evidence type="ECO:0000256" key="2">
    <source>
        <dbReference type="ARBA" id="ARBA00022692"/>
    </source>
</evidence>
<evidence type="ECO:0000256" key="7">
    <source>
        <dbReference type="PROSITE-ProRule" id="PRU00023"/>
    </source>
</evidence>
<evidence type="ECO:0000313" key="12">
    <source>
        <dbReference type="Proteomes" id="UP001057375"/>
    </source>
</evidence>
<keyword evidence="6 9" id="KW-0472">Membrane</keyword>
<feature type="transmembrane region" description="Helical" evidence="9">
    <location>
        <begin position="1010"/>
        <end position="1032"/>
    </location>
</feature>
<evidence type="ECO:0000313" key="11">
    <source>
        <dbReference type="EMBL" id="GKT33543.1"/>
    </source>
</evidence>
<comment type="caution">
    <text evidence="11">The sequence shown here is derived from an EMBL/GenBank/DDBJ whole genome shotgun (WGS) entry which is preliminary data.</text>
</comment>
<feature type="repeat" description="ANK" evidence="7">
    <location>
        <begin position="237"/>
        <end position="258"/>
    </location>
</feature>
<feature type="domain" description="Palmitoyltransferase DHHC" evidence="10">
    <location>
        <begin position="959"/>
        <end position="1095"/>
    </location>
</feature>
<evidence type="ECO:0000256" key="6">
    <source>
        <dbReference type="ARBA" id="ARBA00023136"/>
    </source>
</evidence>
<keyword evidence="3" id="KW-0677">Repeat</keyword>
<dbReference type="EMBL" id="BQXS01010309">
    <property type="protein sequence ID" value="GKT33543.1"/>
    <property type="molecule type" value="Genomic_DNA"/>
</dbReference>
<evidence type="ECO:0000256" key="3">
    <source>
        <dbReference type="ARBA" id="ARBA00022737"/>
    </source>
</evidence>
<evidence type="ECO:0000256" key="8">
    <source>
        <dbReference type="SAM" id="MobiDB-lite"/>
    </source>
</evidence>
<organism evidence="11 12">
    <name type="scientific">Aduncisulcus paluster</name>
    <dbReference type="NCBI Taxonomy" id="2918883"/>
    <lineage>
        <taxon>Eukaryota</taxon>
        <taxon>Metamonada</taxon>
        <taxon>Carpediemonas-like organisms</taxon>
        <taxon>Aduncisulcus</taxon>
    </lineage>
</organism>
<keyword evidence="5 7" id="KW-0040">ANK repeat</keyword>
<feature type="repeat" description="ANK" evidence="7">
    <location>
        <begin position="672"/>
        <end position="704"/>
    </location>
</feature>
<gene>
    <name evidence="11" type="ORF">ADUPG1_007413</name>
</gene>
<dbReference type="PANTHER" id="PTHR24161">
    <property type="entry name" value="ANK_REP_REGION DOMAIN-CONTAINING PROTEIN-RELATED"/>
    <property type="match status" value="1"/>
</dbReference>
<feature type="compositionally biased region" description="Basic and acidic residues" evidence="8">
    <location>
        <begin position="544"/>
        <end position="566"/>
    </location>
</feature>
<feature type="transmembrane region" description="Helical" evidence="9">
    <location>
        <begin position="1056"/>
        <end position="1077"/>
    </location>
</feature>
<dbReference type="InterPro" id="IPR002110">
    <property type="entry name" value="Ankyrin_rpt"/>
</dbReference>
<keyword evidence="4 9" id="KW-1133">Transmembrane helix</keyword>
<reference evidence="11" key="1">
    <citation type="submission" date="2022-03" db="EMBL/GenBank/DDBJ databases">
        <title>Draft genome sequence of Aduncisulcus paluster, a free-living microaerophilic Fornicata.</title>
        <authorList>
            <person name="Yuyama I."/>
            <person name="Kume K."/>
            <person name="Tamura T."/>
            <person name="Inagaki Y."/>
            <person name="Hashimoto T."/>
        </authorList>
    </citation>
    <scope>NUCLEOTIDE SEQUENCE</scope>
    <source>
        <strain evidence="11">NY0171</strain>
    </source>
</reference>
<sequence>MDETLLKRWKKRAFPTEEDVKRLREMREPEIITAIRQNDFMTFQAEFGATPVLSEWRCDIFAERSLDMDTSVLHEVAFLGYERFLKAILDAIKNLKYVTAGGKEVTDDIRDSMLKALFTAVDSRSLTPLACACHTGDLVIVKLLATEYKRLNLIYEHNFGRYSRICFPAFVFALKTGHYDVAQYFVDLCEINPADCVDMHDQTALHWAAFEGNLEIVQSLIGTDSIFKMNPELRDGIGWTPLHRAISQGHFAIVKFFLGLPPPVSPSSTISEVEFSESGLFSVTEDDKLSCLHIAVQFKRNFILGFLLREMKKKLCNMVIGSASEEYKSLIRVREKDRLQMVKTWRKETMAMFKAGRLYEIDTPMIMEEDDSAEDSSSGDGSEDGHDSYDEEDKTQASSTLQSISKSPTKSKPPRKAIEVDGPAKLRAVTARLIESGAIVEDSIMSSQSEKKERLEKERLERKKQEKVITFVDEHGIVRARFTHVKKHSSKDQKNSAVSKKALESHEMAPIRVAPKEAKEIAGSKKEKTRSDVEEERRKRKAEKRQAQEELERPMSDSDDSDHGENPIRSLSLITPASHGPIDSHVGASPDNPASSAMPTKTITSPACQETDFSPFKMPQCAFKCYNIKRNTLKLFNPPSISPVSDSFQRWPVSKCGLYDALVRRVNYPDSSGYTPFHWACHDDNQTAMQILFRFGADPNLAAIDGSTPIMCCVRAHKFHSIKRLIRLGCDVSVANRLGYSPIDVAKLEKLTGIESLLINKGERVENGECNANSGSKIPCCCTQGLCNCSCGVACLCGKGGGASGGCHCCIQPVKEGDTDVLRSIRGDERKDEKLTTKQMGESEVSSSLALKILQKIENGKFFRGSSCCTIRGHAGNDGKKSTFNLFVVFMICIFCLVTFVYKDYFWPSTCKFWYLGIPFLVIGVIDFYCVVRCGFVDPGNILPDQIGTELEITHESSSDDKYCVTCQIRRPLRGKHCSECDACVREFDHHCVWLNNCVAIKNYRYFYSLLLLTFFLFLCAWILLPFFWIGYPEAIGCPEDLVSTERVVWLFKHKFTSIIAFIGPFFVSIMICGLSCSHSIQMCDGIFTNETINAKKYGYVEKRSFKMMRDEMERLHKFTSIIAFIGPFFVSIMICGLSCSHSIQMCDGIFTNETINAKKYGYVEKRSFKMMRDEMERLVELEKRGVISEAERKDRLREYSRKFSHSGIDERYVTRFSEGYCRNMGRLYGCRTQHPDTFVISDIDAKIIPTKCDLCRCGSEKRLPSGVFGTEKVYHGKTGKKIISGEVKIVPYIPPEPVFAEDREDDSF</sequence>
<evidence type="ECO:0000256" key="5">
    <source>
        <dbReference type="ARBA" id="ARBA00023043"/>
    </source>
</evidence>
<dbReference type="PROSITE" id="PS50088">
    <property type="entry name" value="ANK_REPEAT"/>
    <property type="match status" value="3"/>
</dbReference>
<dbReference type="InterPro" id="IPR036770">
    <property type="entry name" value="Ankyrin_rpt-contain_sf"/>
</dbReference>
<dbReference type="PROSITE" id="PS50297">
    <property type="entry name" value="ANK_REP_REGION"/>
    <property type="match status" value="3"/>
</dbReference>
<keyword evidence="2 9" id="KW-0812">Transmembrane</keyword>
<feature type="region of interest" description="Disordered" evidence="8">
    <location>
        <begin position="370"/>
        <end position="423"/>
    </location>
</feature>
<proteinExistence type="predicted"/>
<feature type="compositionally biased region" description="Basic and acidic residues" evidence="8">
    <location>
        <begin position="501"/>
        <end position="537"/>
    </location>
</feature>
<dbReference type="Pfam" id="PF01529">
    <property type="entry name" value="DHHC"/>
    <property type="match status" value="1"/>
</dbReference>
<keyword evidence="12" id="KW-1185">Reference proteome</keyword>